<keyword evidence="2" id="KW-1185">Reference proteome</keyword>
<sequence length="134" mass="13853">MPVPDPDEVAPRRSLPAWTTTPVPLGAALLAVVASAVGGTVVGTNLPWGDVPLTVERGTALLQEPSNGLTSFEGDDGTVIGLDADALLWSAESEHGEGRPPCLREGREVAVELGYRWVGLPDGGSSLTPVWVGC</sequence>
<organism evidence="1 2">
    <name type="scientific">Nocardioides aquaticus</name>
    <dbReference type="NCBI Taxonomy" id="160826"/>
    <lineage>
        <taxon>Bacteria</taxon>
        <taxon>Bacillati</taxon>
        <taxon>Actinomycetota</taxon>
        <taxon>Actinomycetes</taxon>
        <taxon>Propionibacteriales</taxon>
        <taxon>Nocardioidaceae</taxon>
        <taxon>Nocardioides</taxon>
    </lineage>
</organism>
<reference evidence="1 2" key="1">
    <citation type="submission" date="2021-05" db="EMBL/GenBank/DDBJ databases">
        <title>Complete genome of Nocardioides aquaticus KCTC 9944T isolated from meromictic and hypersaline Ekho Lake, Antarctica.</title>
        <authorList>
            <person name="Hwang K."/>
            <person name="Kim K.M."/>
            <person name="Choe H."/>
        </authorList>
    </citation>
    <scope>NUCLEOTIDE SEQUENCE [LARGE SCALE GENOMIC DNA]</scope>
    <source>
        <strain evidence="1 2">KCTC 9944</strain>
    </source>
</reference>
<name>A0ABX8EMU5_9ACTN</name>
<dbReference type="EMBL" id="CP075371">
    <property type="protein sequence ID" value="QVT81442.1"/>
    <property type="molecule type" value="Genomic_DNA"/>
</dbReference>
<protein>
    <submittedName>
        <fullName evidence="1">Uncharacterized protein</fullName>
    </submittedName>
</protein>
<evidence type="ECO:0000313" key="1">
    <source>
        <dbReference type="EMBL" id="QVT81442.1"/>
    </source>
</evidence>
<accession>A0ABX8EMU5</accession>
<proteinExistence type="predicted"/>
<dbReference type="Proteomes" id="UP000679307">
    <property type="component" value="Chromosome"/>
</dbReference>
<gene>
    <name evidence="1" type="ORF">ENKNEFLB_03852</name>
</gene>
<evidence type="ECO:0000313" key="2">
    <source>
        <dbReference type="Proteomes" id="UP000679307"/>
    </source>
</evidence>